<dbReference type="Proteomes" id="UP001054252">
    <property type="component" value="Unassembled WGS sequence"/>
</dbReference>
<proteinExistence type="predicted"/>
<dbReference type="AlphaFoldDB" id="A0AAV5MPD8"/>
<feature type="compositionally biased region" description="Acidic residues" evidence="1">
    <location>
        <begin position="27"/>
        <end position="41"/>
    </location>
</feature>
<name>A0AAV5MPD8_9ROSI</name>
<dbReference type="EMBL" id="BPVZ01000381">
    <property type="protein sequence ID" value="GKV50606.1"/>
    <property type="molecule type" value="Genomic_DNA"/>
</dbReference>
<reference evidence="3 4" key="1">
    <citation type="journal article" date="2021" name="Commun. Biol.">
        <title>The genome of Shorea leprosula (Dipterocarpaceae) highlights the ecological relevance of drought in aseasonal tropical rainforests.</title>
        <authorList>
            <person name="Ng K.K.S."/>
            <person name="Kobayashi M.J."/>
            <person name="Fawcett J.A."/>
            <person name="Hatakeyama M."/>
            <person name="Paape T."/>
            <person name="Ng C.H."/>
            <person name="Ang C.C."/>
            <person name="Tnah L.H."/>
            <person name="Lee C.T."/>
            <person name="Nishiyama T."/>
            <person name="Sese J."/>
            <person name="O'Brien M.J."/>
            <person name="Copetti D."/>
            <person name="Mohd Noor M.I."/>
            <person name="Ong R.C."/>
            <person name="Putra M."/>
            <person name="Sireger I.Z."/>
            <person name="Indrioko S."/>
            <person name="Kosugi Y."/>
            <person name="Izuno A."/>
            <person name="Isagi Y."/>
            <person name="Lee S.L."/>
            <person name="Shimizu K.K."/>
        </authorList>
    </citation>
    <scope>NUCLEOTIDE SEQUENCE [LARGE SCALE GENOMIC DNA]</scope>
    <source>
        <strain evidence="3">214</strain>
    </source>
</reference>
<keyword evidence="4" id="KW-1185">Reference proteome</keyword>
<feature type="transmembrane region" description="Helical" evidence="2">
    <location>
        <begin position="101"/>
        <end position="123"/>
    </location>
</feature>
<feature type="compositionally biased region" description="Basic and acidic residues" evidence="1">
    <location>
        <begin position="52"/>
        <end position="62"/>
    </location>
</feature>
<keyword evidence="2" id="KW-0812">Transmembrane</keyword>
<feature type="region of interest" description="Disordered" evidence="1">
    <location>
        <begin position="1"/>
        <end position="78"/>
    </location>
</feature>
<sequence length="125" mass="14295">MNSPAREDDKPGEVFLDKSNMMHEVTVDEEDRPDVEDEEHSDSENMGANHLPDVDHEEHSDSENMGADSDSEYMGADSDSENMGADGMCCFGISLFSYFILFYHFYVALGCSFFFSFFFFFWVDT</sequence>
<comment type="caution">
    <text evidence="3">The sequence shown here is derived from an EMBL/GenBank/DDBJ whole genome shotgun (WGS) entry which is preliminary data.</text>
</comment>
<evidence type="ECO:0000256" key="1">
    <source>
        <dbReference type="SAM" id="MobiDB-lite"/>
    </source>
</evidence>
<keyword evidence="2" id="KW-1133">Transmembrane helix</keyword>
<accession>A0AAV5MPD8</accession>
<evidence type="ECO:0000313" key="3">
    <source>
        <dbReference type="EMBL" id="GKV50606.1"/>
    </source>
</evidence>
<feature type="compositionally biased region" description="Basic and acidic residues" evidence="1">
    <location>
        <begin position="1"/>
        <end position="16"/>
    </location>
</feature>
<keyword evidence="2" id="KW-0472">Membrane</keyword>
<protein>
    <submittedName>
        <fullName evidence="3">Uncharacterized protein</fullName>
    </submittedName>
</protein>
<gene>
    <name evidence="3" type="ORF">SLEP1_g57308</name>
</gene>
<organism evidence="3 4">
    <name type="scientific">Rubroshorea leprosula</name>
    <dbReference type="NCBI Taxonomy" id="152421"/>
    <lineage>
        <taxon>Eukaryota</taxon>
        <taxon>Viridiplantae</taxon>
        <taxon>Streptophyta</taxon>
        <taxon>Embryophyta</taxon>
        <taxon>Tracheophyta</taxon>
        <taxon>Spermatophyta</taxon>
        <taxon>Magnoliopsida</taxon>
        <taxon>eudicotyledons</taxon>
        <taxon>Gunneridae</taxon>
        <taxon>Pentapetalae</taxon>
        <taxon>rosids</taxon>
        <taxon>malvids</taxon>
        <taxon>Malvales</taxon>
        <taxon>Dipterocarpaceae</taxon>
        <taxon>Rubroshorea</taxon>
    </lineage>
</organism>
<evidence type="ECO:0000313" key="4">
    <source>
        <dbReference type="Proteomes" id="UP001054252"/>
    </source>
</evidence>
<evidence type="ECO:0000256" key="2">
    <source>
        <dbReference type="SAM" id="Phobius"/>
    </source>
</evidence>